<dbReference type="Pfam" id="PF00069">
    <property type="entry name" value="Pkinase"/>
    <property type="match status" value="1"/>
</dbReference>
<dbReference type="PROSITE" id="PS00108">
    <property type="entry name" value="PROTEIN_KINASE_ST"/>
    <property type="match status" value="1"/>
</dbReference>
<dbReference type="SUPFAM" id="SSF56112">
    <property type="entry name" value="Protein kinase-like (PK-like)"/>
    <property type="match status" value="1"/>
</dbReference>
<reference evidence="2 3" key="1">
    <citation type="submission" date="2014-06" db="EMBL/GenBank/DDBJ databases">
        <title>Evolutionary Origins and Diversification of the Mycorrhizal Mutualists.</title>
        <authorList>
            <consortium name="DOE Joint Genome Institute"/>
            <consortium name="Mycorrhizal Genomics Consortium"/>
            <person name="Kohler A."/>
            <person name="Kuo A."/>
            <person name="Nagy L.G."/>
            <person name="Floudas D."/>
            <person name="Copeland A."/>
            <person name="Barry K.W."/>
            <person name="Cichocki N."/>
            <person name="Veneault-Fourrey C."/>
            <person name="LaButti K."/>
            <person name="Lindquist E.A."/>
            <person name="Lipzen A."/>
            <person name="Lundell T."/>
            <person name="Morin E."/>
            <person name="Murat C."/>
            <person name="Riley R."/>
            <person name="Ohm R."/>
            <person name="Sun H."/>
            <person name="Tunlid A."/>
            <person name="Henrissat B."/>
            <person name="Grigoriev I.V."/>
            <person name="Hibbett D.S."/>
            <person name="Martin F."/>
        </authorList>
    </citation>
    <scope>NUCLEOTIDE SEQUENCE [LARGE SCALE GENOMIC DNA]</scope>
    <source>
        <strain evidence="2 3">SS14</strain>
    </source>
</reference>
<dbReference type="Gene3D" id="1.10.510.10">
    <property type="entry name" value="Transferase(Phosphotransferase) domain 1"/>
    <property type="match status" value="1"/>
</dbReference>
<evidence type="ECO:0000259" key="1">
    <source>
        <dbReference type="PROSITE" id="PS50011"/>
    </source>
</evidence>
<accession>A0A0C9VQK6</accession>
<dbReference type="AlphaFoldDB" id="A0A0C9VQK6"/>
<dbReference type="InterPro" id="IPR011009">
    <property type="entry name" value="Kinase-like_dom_sf"/>
</dbReference>
<gene>
    <name evidence="2" type="ORF">M422DRAFT_32407</name>
</gene>
<dbReference type="PROSITE" id="PS50011">
    <property type="entry name" value="PROTEIN_KINASE_DOM"/>
    <property type="match status" value="1"/>
</dbReference>
<evidence type="ECO:0000313" key="3">
    <source>
        <dbReference type="Proteomes" id="UP000054279"/>
    </source>
</evidence>
<dbReference type="Proteomes" id="UP000054279">
    <property type="component" value="Unassembled WGS sequence"/>
</dbReference>
<dbReference type="InterPro" id="IPR008271">
    <property type="entry name" value="Ser/Thr_kinase_AS"/>
</dbReference>
<protein>
    <submittedName>
        <fullName evidence="2">Unplaced genomic scaffold SPHSTscaffold_71, whole genome shotgun sequence</fullName>
    </submittedName>
</protein>
<keyword evidence="3" id="KW-1185">Reference proteome</keyword>
<organism evidence="2 3">
    <name type="scientific">Sphaerobolus stellatus (strain SS14)</name>
    <dbReference type="NCBI Taxonomy" id="990650"/>
    <lineage>
        <taxon>Eukaryota</taxon>
        <taxon>Fungi</taxon>
        <taxon>Dikarya</taxon>
        <taxon>Basidiomycota</taxon>
        <taxon>Agaricomycotina</taxon>
        <taxon>Agaricomycetes</taxon>
        <taxon>Phallomycetidae</taxon>
        <taxon>Geastrales</taxon>
        <taxon>Sphaerobolaceae</taxon>
        <taxon>Sphaerobolus</taxon>
    </lineage>
</organism>
<feature type="domain" description="Protein kinase" evidence="1">
    <location>
        <begin position="1"/>
        <end position="167"/>
    </location>
</feature>
<dbReference type="GO" id="GO:0005524">
    <property type="term" value="F:ATP binding"/>
    <property type="evidence" value="ECO:0007669"/>
    <property type="project" value="InterPro"/>
</dbReference>
<dbReference type="GO" id="GO:0004672">
    <property type="term" value="F:protein kinase activity"/>
    <property type="evidence" value="ECO:0007669"/>
    <property type="project" value="InterPro"/>
</dbReference>
<dbReference type="EMBL" id="KN837146">
    <property type="protein sequence ID" value="KIJ40181.1"/>
    <property type="molecule type" value="Genomic_DNA"/>
</dbReference>
<proteinExistence type="predicted"/>
<dbReference type="HOGENOM" id="CLU_1595618_0_0_1"/>
<sequence length="167" mass="18773">MDRTINDLIPNRAIHNVGQGCVRRIFDIKHSLIGFIMPYEQALAPGENIGGEPGQRPKLSKERKKVIINKICRLMEKLQVKGIIHGDVKPANFLICSDGEVRLCDWALASVEGDKVIPYAMSVHYSSPHRCSLSFEPLTVAEDMYGTGISSGRYGWRRYPSRTLMKT</sequence>
<dbReference type="InterPro" id="IPR000719">
    <property type="entry name" value="Prot_kinase_dom"/>
</dbReference>
<dbReference type="OrthoDB" id="1668230at2759"/>
<name>A0A0C9VQK6_SPHS4</name>
<evidence type="ECO:0000313" key="2">
    <source>
        <dbReference type="EMBL" id="KIJ40181.1"/>
    </source>
</evidence>